<feature type="transmembrane region" description="Helical" evidence="1">
    <location>
        <begin position="244"/>
        <end position="264"/>
    </location>
</feature>
<feature type="transmembrane region" description="Helical" evidence="1">
    <location>
        <begin position="21"/>
        <end position="41"/>
    </location>
</feature>
<accession>A0A143H907</accession>
<gene>
    <name evidence="3" type="ORF">ATY39_01415</name>
</gene>
<feature type="transmembrane region" description="Helical" evidence="1">
    <location>
        <begin position="142"/>
        <end position="164"/>
    </location>
</feature>
<dbReference type="Pfam" id="PF04235">
    <property type="entry name" value="DUF418"/>
    <property type="match status" value="1"/>
</dbReference>
<dbReference type="KEGG" id="rst:ATY39_01415"/>
<sequence>MQSTPTATKERVATIDILRGVSLLGILLVNMFAFSTPVPYVDLKTYFSTPLDISYHKWLDVLVQGSFYPLFAMLFGYGLAMQQEKAERLGNSFYKLSVKRLVVLFIIGLLHVLLLWWGDILMMYAFCGLIAISLIRMKPQFLLAIGLLFYGAINGLVALLAYIASLVKASSDTFEYADIQAVQSAIKAYGGGSWMDAFQQRLTDASVQFSPTMWIMALFTILPFMLIGAAAAKWKLIESAKNHLSKWIVTAVVLIVLGIILKMLPYTMDRTYFLDSIQMQFGGPLLAVGYASAIILICCIPYATKILLPFAMAGRMSLTVYLLESLVCTLIFYHFGLGLYGKLGLDTITWLVLGIYAILAVFSMFWLLIFRQGPLESLWKHITYGKFSEKRGNI</sequence>
<name>A0A143H907_9BACL</name>
<keyword evidence="1" id="KW-0812">Transmembrane</keyword>
<reference evidence="4" key="2">
    <citation type="submission" date="2016-03" db="EMBL/GenBank/DDBJ databases">
        <authorList>
            <person name="Ploux O."/>
        </authorList>
    </citation>
    <scope>NUCLEOTIDE SEQUENCE [LARGE SCALE GENOMIC DNA]</scope>
    <source>
        <strain evidence="4">PP9</strain>
    </source>
</reference>
<dbReference type="STRING" id="241244.ATY39_01415"/>
<dbReference type="InterPro" id="IPR052529">
    <property type="entry name" value="Bact_Transport_Assoc"/>
</dbReference>
<evidence type="ECO:0000259" key="2">
    <source>
        <dbReference type="Pfam" id="PF04235"/>
    </source>
</evidence>
<evidence type="ECO:0000256" key="1">
    <source>
        <dbReference type="SAM" id="Phobius"/>
    </source>
</evidence>
<feature type="transmembrane region" description="Helical" evidence="1">
    <location>
        <begin position="61"/>
        <end position="80"/>
    </location>
</feature>
<dbReference type="Proteomes" id="UP000076021">
    <property type="component" value="Chromosome"/>
</dbReference>
<dbReference type="PANTHER" id="PTHR30590">
    <property type="entry name" value="INNER MEMBRANE PROTEIN"/>
    <property type="match status" value="1"/>
</dbReference>
<feature type="transmembrane region" description="Helical" evidence="1">
    <location>
        <begin position="348"/>
        <end position="370"/>
    </location>
</feature>
<dbReference type="RefSeq" id="WP_066784751.1">
    <property type="nucleotide sequence ID" value="NZ_CP014806.1"/>
</dbReference>
<keyword evidence="4" id="KW-1185">Reference proteome</keyword>
<feature type="transmembrane region" description="Helical" evidence="1">
    <location>
        <begin position="316"/>
        <end position="336"/>
    </location>
</feature>
<keyword evidence="1" id="KW-1133">Transmembrane helix</keyword>
<evidence type="ECO:0000313" key="3">
    <source>
        <dbReference type="EMBL" id="AMW98192.1"/>
    </source>
</evidence>
<organism evidence="3 4">
    <name type="scientific">Rummeliibacillus stabekisii</name>
    <dbReference type="NCBI Taxonomy" id="241244"/>
    <lineage>
        <taxon>Bacteria</taxon>
        <taxon>Bacillati</taxon>
        <taxon>Bacillota</taxon>
        <taxon>Bacilli</taxon>
        <taxon>Bacillales</taxon>
        <taxon>Caryophanaceae</taxon>
        <taxon>Rummeliibacillus</taxon>
    </lineage>
</organism>
<proteinExistence type="predicted"/>
<feature type="transmembrane region" description="Helical" evidence="1">
    <location>
        <begin position="284"/>
        <end position="304"/>
    </location>
</feature>
<dbReference type="PANTHER" id="PTHR30590:SF2">
    <property type="entry name" value="INNER MEMBRANE PROTEIN"/>
    <property type="match status" value="1"/>
</dbReference>
<feature type="transmembrane region" description="Helical" evidence="1">
    <location>
        <begin position="213"/>
        <end position="232"/>
    </location>
</feature>
<feature type="transmembrane region" description="Helical" evidence="1">
    <location>
        <begin position="116"/>
        <end position="135"/>
    </location>
</feature>
<feature type="domain" description="DUF418" evidence="2">
    <location>
        <begin position="232"/>
        <end position="386"/>
    </location>
</feature>
<evidence type="ECO:0000313" key="4">
    <source>
        <dbReference type="Proteomes" id="UP000076021"/>
    </source>
</evidence>
<keyword evidence="1" id="KW-0472">Membrane</keyword>
<dbReference type="EMBL" id="CP014806">
    <property type="protein sequence ID" value="AMW98192.1"/>
    <property type="molecule type" value="Genomic_DNA"/>
</dbReference>
<reference evidence="3 4" key="1">
    <citation type="journal article" date="2016" name="Genome Announc.">
        <title>Whole-Genome Sequence of Rummeliibacillus stabekisii Strain PP9 Isolated from Antarctic Soil.</title>
        <authorList>
            <person name="da Mota F.F."/>
            <person name="Vollu R.E."/>
            <person name="Jurelevicius D."/>
            <person name="Seldin L."/>
        </authorList>
    </citation>
    <scope>NUCLEOTIDE SEQUENCE [LARGE SCALE GENOMIC DNA]</scope>
    <source>
        <strain evidence="3 4">PP9</strain>
    </source>
</reference>
<dbReference type="AlphaFoldDB" id="A0A143H907"/>
<dbReference type="InterPro" id="IPR007349">
    <property type="entry name" value="DUF418"/>
</dbReference>
<protein>
    <recommendedName>
        <fullName evidence="2">DUF418 domain-containing protein</fullName>
    </recommendedName>
</protein>